<evidence type="ECO:0000259" key="2">
    <source>
        <dbReference type="PROSITE" id="PS51737"/>
    </source>
</evidence>
<dbReference type="PANTHER" id="PTHR30461">
    <property type="entry name" value="DNA-INVERTASE FROM LAMBDOID PROPHAGE"/>
    <property type="match status" value="1"/>
</dbReference>
<sequence length="526" mass="60231">MPKVTMIPATVNSLTHLPKASVQKRRVAGYARVSTDSDEQFTSYEAQVDYYTRYIQSKPEWDFVRVYTDEGISGTNTKHRDGFKEMISDALAGKIDLIVTKSVSRFARNTVDSLVTIRKLKENGVECYFEKEGIYTFDGKGELLITIMSSLAQEESRSISENITWGQRKSFADGKIHLAYKHFLGYKKGEDGRPAIVEEEASVVRLIYRLFLDGKTQAGICRYLEDLEIPSPSGKAKWSKTTVTSILTNEKYKGDALLQKSFTVDFLQKKTKQNEGEVPQYYVESSHPAIIEPDEWDHVQAEFARRKALGNAYSGKSIFSAKLVCEDCGGFFGSKVWHSTDCYRRTVWQCNNKFKGGERCLTPTVDTETVQQLFIKAYNQMMGNRKQIIEDCEIMRKKLTDFKSLDADIERQFEETQIVAELVKAAVKDNAVTAQSQEAYLKKYEALTKRYETAAAELERLQNLRTLRSQKDKAMALYIRTLKKQPTVLSEWNDTLWTVMVEKAIVHRNSEITFEFYNGTKVKVRQ</sequence>
<evidence type="ECO:0000313" key="3">
    <source>
        <dbReference type="EMBL" id="MDB8004001.1"/>
    </source>
</evidence>
<gene>
    <name evidence="3" type="ORF">PNE09_07955</name>
</gene>
<comment type="caution">
    <text evidence="3">The sequence shown here is derived from an EMBL/GenBank/DDBJ whole genome shotgun (WGS) entry which is preliminary data.</text>
</comment>
<dbReference type="PANTHER" id="PTHR30461:SF23">
    <property type="entry name" value="DNA RECOMBINASE-RELATED"/>
    <property type="match status" value="1"/>
</dbReference>
<dbReference type="CDD" id="cd00338">
    <property type="entry name" value="Ser_Recombinase"/>
    <property type="match status" value="1"/>
</dbReference>
<dbReference type="Gene3D" id="3.40.50.1390">
    <property type="entry name" value="Resolvase, N-terminal catalytic domain"/>
    <property type="match status" value="1"/>
</dbReference>
<name>A0AAW6CX26_9FIRM</name>
<protein>
    <submittedName>
        <fullName evidence="3">Recombinase family protein</fullName>
    </submittedName>
</protein>
<dbReference type="GO" id="GO:0003677">
    <property type="term" value="F:DNA binding"/>
    <property type="evidence" value="ECO:0007669"/>
    <property type="project" value="InterPro"/>
</dbReference>
<dbReference type="SMART" id="SM00857">
    <property type="entry name" value="Resolvase"/>
    <property type="match status" value="1"/>
</dbReference>
<proteinExistence type="predicted"/>
<evidence type="ECO:0000259" key="1">
    <source>
        <dbReference type="PROSITE" id="PS51736"/>
    </source>
</evidence>
<feature type="domain" description="Recombinase" evidence="2">
    <location>
        <begin position="183"/>
        <end position="309"/>
    </location>
</feature>
<dbReference type="InterPro" id="IPR025827">
    <property type="entry name" value="Zn_ribbon_recom_dom"/>
</dbReference>
<dbReference type="Pfam" id="PF00239">
    <property type="entry name" value="Resolvase"/>
    <property type="match status" value="1"/>
</dbReference>
<dbReference type="GO" id="GO:0000150">
    <property type="term" value="F:DNA strand exchange activity"/>
    <property type="evidence" value="ECO:0007669"/>
    <property type="project" value="InterPro"/>
</dbReference>
<dbReference type="PROSITE" id="PS51736">
    <property type="entry name" value="RECOMBINASES_3"/>
    <property type="match status" value="1"/>
</dbReference>
<dbReference type="SUPFAM" id="SSF53041">
    <property type="entry name" value="Resolvase-like"/>
    <property type="match status" value="1"/>
</dbReference>
<dbReference type="InterPro" id="IPR038109">
    <property type="entry name" value="DNA_bind_recomb_sf"/>
</dbReference>
<dbReference type="AlphaFoldDB" id="A0AAW6CX26"/>
<dbReference type="Proteomes" id="UP001210809">
    <property type="component" value="Unassembled WGS sequence"/>
</dbReference>
<accession>A0AAW6CX26</accession>
<dbReference type="InterPro" id="IPR006119">
    <property type="entry name" value="Resolv_N"/>
</dbReference>
<dbReference type="EMBL" id="JAQLXW010000009">
    <property type="protein sequence ID" value="MDB8004001.1"/>
    <property type="molecule type" value="Genomic_DNA"/>
</dbReference>
<dbReference type="PROSITE" id="PS51737">
    <property type="entry name" value="RECOMBINASE_DNA_BIND"/>
    <property type="match status" value="1"/>
</dbReference>
<dbReference type="Pfam" id="PF07508">
    <property type="entry name" value="Recombinase"/>
    <property type="match status" value="1"/>
</dbReference>
<dbReference type="InterPro" id="IPR036162">
    <property type="entry name" value="Resolvase-like_N_sf"/>
</dbReference>
<organism evidence="3 4">
    <name type="scientific">[Eubacterium] siraeum</name>
    <dbReference type="NCBI Taxonomy" id="39492"/>
    <lineage>
        <taxon>Bacteria</taxon>
        <taxon>Bacillati</taxon>
        <taxon>Bacillota</taxon>
        <taxon>Clostridia</taxon>
        <taxon>Eubacteriales</taxon>
        <taxon>Oscillospiraceae</taxon>
        <taxon>Oscillospiraceae incertae sedis</taxon>
    </lineage>
</organism>
<evidence type="ECO:0000313" key="4">
    <source>
        <dbReference type="Proteomes" id="UP001210809"/>
    </source>
</evidence>
<dbReference type="InterPro" id="IPR011109">
    <property type="entry name" value="DNA_bind_recombinase_dom"/>
</dbReference>
<feature type="domain" description="Resolvase/invertase-type recombinase catalytic" evidence="1">
    <location>
        <begin position="26"/>
        <end position="174"/>
    </location>
</feature>
<reference evidence="3" key="1">
    <citation type="submission" date="2023-01" db="EMBL/GenBank/DDBJ databases">
        <title>Human gut microbiome strain richness.</title>
        <authorList>
            <person name="Chen-Liaw A."/>
        </authorList>
    </citation>
    <scope>NUCLEOTIDE SEQUENCE</scope>
    <source>
        <strain evidence="3">1001283st1_G1_1001283B150217_161031</strain>
    </source>
</reference>
<dbReference type="Gene3D" id="3.90.1750.20">
    <property type="entry name" value="Putative Large Serine Recombinase, Chain B, Domain 2"/>
    <property type="match status" value="1"/>
</dbReference>
<dbReference type="Pfam" id="PF13408">
    <property type="entry name" value="Zn_ribbon_recom"/>
    <property type="match status" value="1"/>
</dbReference>
<dbReference type="InterPro" id="IPR050639">
    <property type="entry name" value="SSR_resolvase"/>
</dbReference>